<dbReference type="RefSeq" id="WP_379583940.1">
    <property type="nucleotide sequence ID" value="NZ_JBHSQW010000014.1"/>
</dbReference>
<accession>A0ABW1IZR6</accession>
<sequence>MLKKAGIVVATAAAGLLAVSPLAFAGDKGSWGHHHHGTDQVNSNEEIHQGLVNVSDNNVNVPVQVCNNDIPVNVLGVQVSDVTADLVGALGLLGPATATGGDLSENRACAQGANAGDSLVQSNDD</sequence>
<dbReference type="Proteomes" id="UP001596302">
    <property type="component" value="Unassembled WGS sequence"/>
</dbReference>
<reference evidence="3" key="1">
    <citation type="journal article" date="2019" name="Int. J. Syst. Evol. Microbiol.">
        <title>The Global Catalogue of Microorganisms (GCM) 10K type strain sequencing project: providing services to taxonomists for standard genome sequencing and annotation.</title>
        <authorList>
            <consortium name="The Broad Institute Genomics Platform"/>
            <consortium name="The Broad Institute Genome Sequencing Center for Infectious Disease"/>
            <person name="Wu L."/>
            <person name="Ma J."/>
        </authorList>
    </citation>
    <scope>NUCLEOTIDE SEQUENCE [LARGE SCALE GENOMIC DNA]</scope>
    <source>
        <strain evidence="3">CCM 8391</strain>
    </source>
</reference>
<evidence type="ECO:0000313" key="2">
    <source>
        <dbReference type="EMBL" id="MFC5993900.1"/>
    </source>
</evidence>
<evidence type="ECO:0000256" key="1">
    <source>
        <dbReference type="SAM" id="SignalP"/>
    </source>
</evidence>
<comment type="caution">
    <text evidence="2">The sequence shown here is derived from an EMBL/GenBank/DDBJ whole genome shotgun (WGS) entry which is preliminary data.</text>
</comment>
<gene>
    <name evidence="2" type="ORF">ACFQE5_06720</name>
</gene>
<dbReference type="EMBL" id="JBHSQW010000014">
    <property type="protein sequence ID" value="MFC5993900.1"/>
    <property type="molecule type" value="Genomic_DNA"/>
</dbReference>
<feature type="signal peptide" evidence="1">
    <location>
        <begin position="1"/>
        <end position="25"/>
    </location>
</feature>
<name>A0ABW1IZR6_9PSEU</name>
<organism evidence="2 3">
    <name type="scientific">Pseudonocardia hispaniensis</name>
    <dbReference type="NCBI Taxonomy" id="904933"/>
    <lineage>
        <taxon>Bacteria</taxon>
        <taxon>Bacillati</taxon>
        <taxon>Actinomycetota</taxon>
        <taxon>Actinomycetes</taxon>
        <taxon>Pseudonocardiales</taxon>
        <taxon>Pseudonocardiaceae</taxon>
        <taxon>Pseudonocardia</taxon>
    </lineage>
</organism>
<keyword evidence="3" id="KW-1185">Reference proteome</keyword>
<protein>
    <recommendedName>
        <fullName evidence="4">Small secreted domain DUF320</fullName>
    </recommendedName>
</protein>
<keyword evidence="1" id="KW-0732">Signal</keyword>
<evidence type="ECO:0000313" key="3">
    <source>
        <dbReference type="Proteomes" id="UP001596302"/>
    </source>
</evidence>
<evidence type="ECO:0008006" key="4">
    <source>
        <dbReference type="Google" id="ProtNLM"/>
    </source>
</evidence>
<feature type="chain" id="PRO_5045732077" description="Small secreted domain DUF320" evidence="1">
    <location>
        <begin position="26"/>
        <end position="125"/>
    </location>
</feature>
<proteinExistence type="predicted"/>